<evidence type="ECO:0000256" key="5">
    <source>
        <dbReference type="SAM" id="MobiDB-lite"/>
    </source>
</evidence>
<dbReference type="PANTHER" id="PTHR33823:SF4">
    <property type="entry name" value="GENERAL STRESS PROTEIN 16O"/>
    <property type="match status" value="1"/>
</dbReference>
<comment type="caution">
    <text evidence="7">The sequence shown here is derived from an EMBL/GenBank/DDBJ whole genome shotgun (WGS) entry which is preliminary data.</text>
</comment>
<dbReference type="AlphaFoldDB" id="A0A9D1TJS7"/>
<dbReference type="Pfam" id="PF01258">
    <property type="entry name" value="zf-dskA_traR"/>
    <property type="match status" value="1"/>
</dbReference>
<evidence type="ECO:0000259" key="6">
    <source>
        <dbReference type="Pfam" id="PF01258"/>
    </source>
</evidence>
<dbReference type="GO" id="GO:0008270">
    <property type="term" value="F:zinc ion binding"/>
    <property type="evidence" value="ECO:0007669"/>
    <property type="project" value="UniProtKB-KW"/>
</dbReference>
<protein>
    <submittedName>
        <fullName evidence="7">TraR/DksA C4-type zinc finger protein</fullName>
    </submittedName>
</protein>
<feature type="region of interest" description="Disordered" evidence="5">
    <location>
        <begin position="26"/>
        <end position="46"/>
    </location>
</feature>
<proteinExistence type="predicted"/>
<evidence type="ECO:0000256" key="2">
    <source>
        <dbReference type="ARBA" id="ARBA00022771"/>
    </source>
</evidence>
<reference evidence="7" key="2">
    <citation type="submission" date="2021-04" db="EMBL/GenBank/DDBJ databases">
        <authorList>
            <person name="Gilroy R."/>
        </authorList>
    </citation>
    <scope>NUCLEOTIDE SEQUENCE</scope>
    <source>
        <strain evidence="7">CHK169-2315</strain>
    </source>
</reference>
<evidence type="ECO:0000256" key="3">
    <source>
        <dbReference type="ARBA" id="ARBA00022833"/>
    </source>
</evidence>
<evidence type="ECO:0000256" key="1">
    <source>
        <dbReference type="ARBA" id="ARBA00022723"/>
    </source>
</evidence>
<dbReference type="SUPFAM" id="SSF109635">
    <property type="entry name" value="DnaK suppressor protein DksA, alpha-hairpin domain"/>
    <property type="match status" value="1"/>
</dbReference>
<sequence length="150" mass="17294">MLTNRRKEKLKEMLLERQTEMIEKVGSEEISEEMTGELSNYDNHPGDQATELYDKERSATFQRHAEEELENINEALHAMEDGTYGICRVCSEPISYERLLAIPAADTCVEHSENKIDVPIQEEREPFGEMDIFTFVERYGTSSSSPIDRN</sequence>
<evidence type="ECO:0000313" key="7">
    <source>
        <dbReference type="EMBL" id="HIV74786.1"/>
    </source>
</evidence>
<dbReference type="PROSITE" id="PS51128">
    <property type="entry name" value="ZF_DKSA_2"/>
    <property type="match status" value="1"/>
</dbReference>
<organism evidence="7 8">
    <name type="scientific">Candidatus Pseudogracilibacillus intestinigallinarum</name>
    <dbReference type="NCBI Taxonomy" id="2838742"/>
    <lineage>
        <taxon>Bacteria</taxon>
        <taxon>Bacillati</taxon>
        <taxon>Bacillota</taxon>
        <taxon>Bacilli</taxon>
        <taxon>Bacillales</taxon>
        <taxon>Bacillaceae</taxon>
        <taxon>Pseudogracilibacillus</taxon>
    </lineage>
</organism>
<dbReference type="Gene3D" id="1.20.120.910">
    <property type="entry name" value="DksA, coiled-coil domain"/>
    <property type="match status" value="1"/>
</dbReference>
<feature type="zinc finger region" description="dksA C4-type" evidence="4">
    <location>
        <begin position="87"/>
        <end position="111"/>
    </location>
</feature>
<dbReference type="InterPro" id="IPR037187">
    <property type="entry name" value="DnaK_N"/>
</dbReference>
<feature type="domain" description="Zinc finger DksA/TraR C4-type" evidence="6">
    <location>
        <begin position="82"/>
        <end position="110"/>
    </location>
</feature>
<dbReference type="EMBL" id="DXHX01000108">
    <property type="protein sequence ID" value="HIV74786.1"/>
    <property type="molecule type" value="Genomic_DNA"/>
</dbReference>
<keyword evidence="2" id="KW-0863">Zinc-finger</keyword>
<dbReference type="Proteomes" id="UP000823937">
    <property type="component" value="Unassembled WGS sequence"/>
</dbReference>
<name>A0A9D1TJS7_9BACI</name>
<gene>
    <name evidence="7" type="ORF">H9895_06900</name>
</gene>
<dbReference type="SUPFAM" id="SSF57716">
    <property type="entry name" value="Glucocorticoid receptor-like (DNA-binding domain)"/>
    <property type="match status" value="1"/>
</dbReference>
<dbReference type="InterPro" id="IPR000962">
    <property type="entry name" value="Znf_DskA_TraR"/>
</dbReference>
<dbReference type="PANTHER" id="PTHR33823">
    <property type="entry name" value="RNA POLYMERASE-BINDING TRANSCRIPTION FACTOR DKSA-RELATED"/>
    <property type="match status" value="1"/>
</dbReference>
<accession>A0A9D1TJS7</accession>
<reference evidence="7" key="1">
    <citation type="journal article" date="2021" name="PeerJ">
        <title>Extensive microbial diversity within the chicken gut microbiome revealed by metagenomics and culture.</title>
        <authorList>
            <person name="Gilroy R."/>
            <person name="Ravi A."/>
            <person name="Getino M."/>
            <person name="Pursley I."/>
            <person name="Horton D.L."/>
            <person name="Alikhan N.F."/>
            <person name="Baker D."/>
            <person name="Gharbi K."/>
            <person name="Hall N."/>
            <person name="Watson M."/>
            <person name="Adriaenssens E.M."/>
            <person name="Foster-Nyarko E."/>
            <person name="Jarju S."/>
            <person name="Secka A."/>
            <person name="Antonio M."/>
            <person name="Oren A."/>
            <person name="Chaudhuri R.R."/>
            <person name="La Ragione R."/>
            <person name="Hildebrand F."/>
            <person name="Pallen M.J."/>
        </authorList>
    </citation>
    <scope>NUCLEOTIDE SEQUENCE</scope>
    <source>
        <strain evidence="7">CHK169-2315</strain>
    </source>
</reference>
<evidence type="ECO:0000313" key="8">
    <source>
        <dbReference type="Proteomes" id="UP000823937"/>
    </source>
</evidence>
<evidence type="ECO:0000256" key="4">
    <source>
        <dbReference type="PROSITE-ProRule" id="PRU00510"/>
    </source>
</evidence>
<keyword evidence="3" id="KW-0862">Zinc</keyword>
<keyword evidence="1" id="KW-0479">Metal-binding</keyword>